<proteinExistence type="predicted"/>
<dbReference type="HOGENOM" id="CLU_105801_0_0_6"/>
<dbReference type="KEGG" id="pgb:H744_1c1506"/>
<dbReference type="AlphaFoldDB" id="A0A0C5WHB4"/>
<accession>A0A0C5WHB4</accession>
<keyword evidence="2" id="KW-1185">Reference proteome</keyword>
<organism evidence="1 2">
    <name type="scientific">Photobacterium gaetbulicola Gung47</name>
    <dbReference type="NCBI Taxonomy" id="658445"/>
    <lineage>
        <taxon>Bacteria</taxon>
        <taxon>Pseudomonadati</taxon>
        <taxon>Pseudomonadota</taxon>
        <taxon>Gammaproteobacteria</taxon>
        <taxon>Vibrionales</taxon>
        <taxon>Vibrionaceae</taxon>
        <taxon>Photobacterium</taxon>
    </lineage>
</organism>
<reference evidence="1 2" key="1">
    <citation type="submission" date="2013-05" db="EMBL/GenBank/DDBJ databases">
        <title>Complete genome sequence of the lipase-producing bacterium Photobacterium gaetbulicola Gung47.</title>
        <authorList>
            <person name="Kim Y.-O."/>
        </authorList>
    </citation>
    <scope>NUCLEOTIDE SEQUENCE [LARGE SCALE GENOMIC DNA]</scope>
    <source>
        <strain evidence="1 2">Gung47</strain>
    </source>
</reference>
<protein>
    <submittedName>
        <fullName evidence="1">Uncharacterized protein</fullName>
    </submittedName>
</protein>
<sequence length="162" mass="18698">MAETGHGQRFTNVVHHHHAACDFTEHRITPALVGGSSEIKKVVVFQVDEKLRCRRMWRIGTSHCNRARFVFQAAVGFVDNRVTGQLFLHSRLVATALDHKTVNHTVENRSFVKAVFAVLQKVLRADRSLVEIQFDFDITEVRRENNHKNNFAKYEWLAVYKA</sequence>
<evidence type="ECO:0000313" key="1">
    <source>
        <dbReference type="EMBL" id="AJR06528.1"/>
    </source>
</evidence>
<gene>
    <name evidence="1" type="ORF">H744_1c1506</name>
</gene>
<evidence type="ECO:0000313" key="2">
    <source>
        <dbReference type="Proteomes" id="UP000032303"/>
    </source>
</evidence>
<dbReference type="EMBL" id="CP005973">
    <property type="protein sequence ID" value="AJR06528.1"/>
    <property type="molecule type" value="Genomic_DNA"/>
</dbReference>
<name>A0A0C5WHB4_9GAMM</name>
<dbReference type="Proteomes" id="UP000032303">
    <property type="component" value="Chromosome 1"/>
</dbReference>